<reference evidence="5" key="1">
    <citation type="journal article" date="2019" name="Int. J. Syst. Evol. Microbiol.">
        <title>The Global Catalogue of Microorganisms (GCM) 10K type strain sequencing project: providing services to taxonomists for standard genome sequencing and annotation.</title>
        <authorList>
            <consortium name="The Broad Institute Genomics Platform"/>
            <consortium name="The Broad Institute Genome Sequencing Center for Infectious Disease"/>
            <person name="Wu L."/>
            <person name="Ma J."/>
        </authorList>
    </citation>
    <scope>NUCLEOTIDE SEQUENCE [LARGE SCALE GENOMIC DNA]</scope>
    <source>
        <strain evidence="5">CCM 8937</strain>
    </source>
</reference>
<keyword evidence="4" id="KW-0540">Nuclease</keyword>
<dbReference type="InterPro" id="IPR044929">
    <property type="entry name" value="DNA/RNA_non-sp_Endonuclease_sf"/>
</dbReference>
<evidence type="ECO:0000313" key="5">
    <source>
        <dbReference type="Proteomes" id="UP001597191"/>
    </source>
</evidence>
<name>A0ABW4BPF3_9LACO</name>
<sequence length="281" mass="31796">MAKKRNRRRSRSHRQQLSFTSVIAILIIGALVWLARDPNSNQTAVTNSSSVTTTQTTDRSALTSSAVSAQAPTTNGQTKSQARVVQADQLAQQTYQDRQIIPVNQNKPTFSNADLSLSRGTWQDYHALDQYNRVVQANALMQRSSMPTAKRERLYIQPTGWHNRKITINGKQDYLYNRCHLIGYQLTGQNNNPKNLMTGTRSLNDPAMTYYENAMASYLKQTNHHVRYQVTPIFVGSELVARGIHMMGQSIEDNQISFNIYIFNVQANYQINYQDGTSKAA</sequence>
<keyword evidence="5" id="KW-1185">Reference proteome</keyword>
<dbReference type="EMBL" id="JBHTOH010000075">
    <property type="protein sequence ID" value="MFD1411440.1"/>
    <property type="molecule type" value="Genomic_DNA"/>
</dbReference>
<accession>A0ABW4BPF3</accession>
<keyword evidence="2" id="KW-0472">Membrane</keyword>
<feature type="compositionally biased region" description="Polar residues" evidence="1">
    <location>
        <begin position="58"/>
        <end position="81"/>
    </location>
</feature>
<feature type="domain" description="Type VII secretion system protein EssD-like" evidence="3">
    <location>
        <begin position="117"/>
        <end position="250"/>
    </location>
</feature>
<feature type="compositionally biased region" description="Low complexity" evidence="1">
    <location>
        <begin position="42"/>
        <end position="57"/>
    </location>
</feature>
<comment type="caution">
    <text evidence="4">The sequence shown here is derived from an EMBL/GenBank/DDBJ whole genome shotgun (WGS) entry which is preliminary data.</text>
</comment>
<gene>
    <name evidence="4" type="ORF">ACFQ4R_07565</name>
</gene>
<evidence type="ECO:0000256" key="2">
    <source>
        <dbReference type="SAM" id="Phobius"/>
    </source>
</evidence>
<dbReference type="Gene3D" id="3.40.570.10">
    <property type="entry name" value="Extracellular Endonuclease, subunit A"/>
    <property type="match status" value="1"/>
</dbReference>
<feature type="region of interest" description="Disordered" evidence="1">
    <location>
        <begin position="42"/>
        <end position="81"/>
    </location>
</feature>
<dbReference type="GO" id="GO:0004519">
    <property type="term" value="F:endonuclease activity"/>
    <property type="evidence" value="ECO:0007669"/>
    <property type="project" value="UniProtKB-KW"/>
</dbReference>
<evidence type="ECO:0000256" key="1">
    <source>
        <dbReference type="SAM" id="MobiDB-lite"/>
    </source>
</evidence>
<keyword evidence="4" id="KW-0378">Hydrolase</keyword>
<dbReference type="Pfam" id="PF13930">
    <property type="entry name" value="Endonuclea_NS_2"/>
    <property type="match status" value="1"/>
</dbReference>
<dbReference type="RefSeq" id="WP_125651341.1">
    <property type="nucleotide sequence ID" value="NZ_JBHTOH010000075.1"/>
</dbReference>
<keyword evidence="4" id="KW-0255">Endonuclease</keyword>
<evidence type="ECO:0000259" key="3">
    <source>
        <dbReference type="Pfam" id="PF13930"/>
    </source>
</evidence>
<keyword evidence="2" id="KW-0812">Transmembrane</keyword>
<dbReference type="InterPro" id="IPR044927">
    <property type="entry name" value="Endonuclea_NS_2"/>
</dbReference>
<protein>
    <submittedName>
        <fullName evidence="4">DNA/RNA non-specific endonuclease</fullName>
    </submittedName>
</protein>
<organism evidence="4 5">
    <name type="scientific">Lapidilactobacillus gannanensis</name>
    <dbReference type="NCBI Taxonomy" id="2486002"/>
    <lineage>
        <taxon>Bacteria</taxon>
        <taxon>Bacillati</taxon>
        <taxon>Bacillota</taxon>
        <taxon>Bacilli</taxon>
        <taxon>Lactobacillales</taxon>
        <taxon>Lactobacillaceae</taxon>
        <taxon>Lapidilactobacillus</taxon>
    </lineage>
</organism>
<feature type="transmembrane region" description="Helical" evidence="2">
    <location>
        <begin position="16"/>
        <end position="35"/>
    </location>
</feature>
<proteinExistence type="predicted"/>
<keyword evidence="2" id="KW-1133">Transmembrane helix</keyword>
<evidence type="ECO:0000313" key="4">
    <source>
        <dbReference type="EMBL" id="MFD1411440.1"/>
    </source>
</evidence>
<dbReference type="Proteomes" id="UP001597191">
    <property type="component" value="Unassembled WGS sequence"/>
</dbReference>